<evidence type="ECO:0000313" key="8">
    <source>
        <dbReference type="EMBL" id="ORY57504.1"/>
    </source>
</evidence>
<comment type="cofactor">
    <cofactor evidence="1">
        <name>heme</name>
        <dbReference type="ChEBI" id="CHEBI:30413"/>
    </cofactor>
</comment>
<dbReference type="InParanoid" id="A0A1Y2DEI1"/>
<evidence type="ECO:0000256" key="1">
    <source>
        <dbReference type="ARBA" id="ARBA00001971"/>
    </source>
</evidence>
<dbReference type="SUPFAM" id="SSF48264">
    <property type="entry name" value="Cytochrome P450"/>
    <property type="match status" value="1"/>
</dbReference>
<dbReference type="GO" id="GO:0004497">
    <property type="term" value="F:monooxygenase activity"/>
    <property type="evidence" value="ECO:0007669"/>
    <property type="project" value="UniProtKB-KW"/>
</dbReference>
<sequence>MAAILLLDLPGRHPWPVVLGVLAAWLLASYFHSCGKIWHTYREFPEKYGPLVRIGSNTIITDDPVIIRKLGAPRETHKRGSWYKGARLNPYNDHMLSILETKTHDERKAKSAGAYSGRETPWLEASVDEQYLPSTESAKRLHLPLDFAQLSAYFTMDVISKLAFGEQFGCLRTDSDYTGFITSVRSTLPRIGMLTDHPWLRAIFFSRLFLKYFGPKISDPTGVGKMMGVAHELVVKRFEPGAKDEKDMMGTFICHGMTQDDCEAEALLMITAGSDTSAAIRSAVLRTITNPLIYQSFKAEIKAAVDGGNVSSPISYKQAQKLPYLRAIMYEGIRMRPPAPGIAPKTIGLSDETMHGKYLPLGTLLDAPARAKMEQNIEPVFGYGRWMCAGKPIAFMELHKILYAVGLTLLYTDFKQLFRHFDFQIVDVTKPWNSISYLGWMETEMWVKVTETT</sequence>
<dbReference type="STRING" id="1141098.A0A1Y2DEI1"/>
<evidence type="ECO:0000256" key="2">
    <source>
        <dbReference type="ARBA" id="ARBA00010617"/>
    </source>
</evidence>
<accession>A0A1Y2DEI1</accession>
<protein>
    <submittedName>
        <fullName evidence="8">Cytochrome P450</fullName>
    </submittedName>
</protein>
<evidence type="ECO:0000256" key="4">
    <source>
        <dbReference type="ARBA" id="ARBA00022723"/>
    </source>
</evidence>
<keyword evidence="7" id="KW-0503">Monooxygenase</keyword>
<keyword evidence="4" id="KW-0479">Metal-binding</keyword>
<name>A0A1Y2DEI1_9PEZI</name>
<comment type="similarity">
    <text evidence="2">Belongs to the cytochrome P450 family.</text>
</comment>
<dbReference type="InterPro" id="IPR001128">
    <property type="entry name" value="Cyt_P450"/>
</dbReference>
<dbReference type="Proteomes" id="UP000193689">
    <property type="component" value="Unassembled WGS sequence"/>
</dbReference>
<dbReference type="OrthoDB" id="1470350at2759"/>
<evidence type="ECO:0000256" key="7">
    <source>
        <dbReference type="ARBA" id="ARBA00023033"/>
    </source>
</evidence>
<dbReference type="GO" id="GO:0020037">
    <property type="term" value="F:heme binding"/>
    <property type="evidence" value="ECO:0007669"/>
    <property type="project" value="InterPro"/>
</dbReference>
<proteinExistence type="inferred from homology"/>
<dbReference type="EMBL" id="MCFJ01000019">
    <property type="protein sequence ID" value="ORY57504.1"/>
    <property type="molecule type" value="Genomic_DNA"/>
</dbReference>
<dbReference type="Pfam" id="PF00067">
    <property type="entry name" value="p450"/>
    <property type="match status" value="1"/>
</dbReference>
<dbReference type="GO" id="GO:0005506">
    <property type="term" value="F:iron ion binding"/>
    <property type="evidence" value="ECO:0007669"/>
    <property type="project" value="InterPro"/>
</dbReference>
<organism evidence="8 9">
    <name type="scientific">Pseudomassariella vexata</name>
    <dbReference type="NCBI Taxonomy" id="1141098"/>
    <lineage>
        <taxon>Eukaryota</taxon>
        <taxon>Fungi</taxon>
        <taxon>Dikarya</taxon>
        <taxon>Ascomycota</taxon>
        <taxon>Pezizomycotina</taxon>
        <taxon>Sordariomycetes</taxon>
        <taxon>Xylariomycetidae</taxon>
        <taxon>Amphisphaeriales</taxon>
        <taxon>Pseudomassariaceae</taxon>
        <taxon>Pseudomassariella</taxon>
    </lineage>
</organism>
<dbReference type="RefSeq" id="XP_040710754.1">
    <property type="nucleotide sequence ID" value="XM_040862500.1"/>
</dbReference>
<dbReference type="InterPro" id="IPR050121">
    <property type="entry name" value="Cytochrome_P450_monoxygenase"/>
</dbReference>
<reference evidence="8 9" key="1">
    <citation type="submission" date="2016-07" db="EMBL/GenBank/DDBJ databases">
        <title>Pervasive Adenine N6-methylation of Active Genes in Fungi.</title>
        <authorList>
            <consortium name="DOE Joint Genome Institute"/>
            <person name="Mondo S.J."/>
            <person name="Dannebaum R.O."/>
            <person name="Kuo R.C."/>
            <person name="Labutti K."/>
            <person name="Haridas S."/>
            <person name="Kuo A."/>
            <person name="Salamov A."/>
            <person name="Ahrendt S.R."/>
            <person name="Lipzen A."/>
            <person name="Sullivan W."/>
            <person name="Andreopoulos W.B."/>
            <person name="Clum A."/>
            <person name="Lindquist E."/>
            <person name="Daum C."/>
            <person name="Ramamoorthy G.K."/>
            <person name="Gryganskyi A."/>
            <person name="Culley D."/>
            <person name="Magnuson J.K."/>
            <person name="James T.Y."/>
            <person name="O'Malley M.A."/>
            <person name="Stajich J.E."/>
            <person name="Spatafora J.W."/>
            <person name="Visel A."/>
            <person name="Grigoriev I.V."/>
        </authorList>
    </citation>
    <scope>NUCLEOTIDE SEQUENCE [LARGE SCALE GENOMIC DNA]</scope>
    <source>
        <strain evidence="8 9">CBS 129021</strain>
    </source>
</reference>
<dbReference type="PANTHER" id="PTHR24305">
    <property type="entry name" value="CYTOCHROME P450"/>
    <property type="match status" value="1"/>
</dbReference>
<comment type="caution">
    <text evidence="8">The sequence shown here is derived from an EMBL/GenBank/DDBJ whole genome shotgun (WGS) entry which is preliminary data.</text>
</comment>
<dbReference type="Gene3D" id="1.10.630.10">
    <property type="entry name" value="Cytochrome P450"/>
    <property type="match status" value="1"/>
</dbReference>
<evidence type="ECO:0000313" key="9">
    <source>
        <dbReference type="Proteomes" id="UP000193689"/>
    </source>
</evidence>
<dbReference type="PANTHER" id="PTHR24305:SF77">
    <property type="entry name" value="CYTOCHROME P450 MONOOXYGENASE"/>
    <property type="match status" value="1"/>
</dbReference>
<dbReference type="GeneID" id="63778712"/>
<gene>
    <name evidence="8" type="ORF">BCR38DRAFT_461227</name>
</gene>
<evidence type="ECO:0000256" key="3">
    <source>
        <dbReference type="ARBA" id="ARBA00022617"/>
    </source>
</evidence>
<keyword evidence="5" id="KW-0560">Oxidoreductase</keyword>
<dbReference type="InterPro" id="IPR036396">
    <property type="entry name" value="Cyt_P450_sf"/>
</dbReference>
<keyword evidence="9" id="KW-1185">Reference proteome</keyword>
<keyword evidence="3" id="KW-0349">Heme</keyword>
<dbReference type="GO" id="GO:0016705">
    <property type="term" value="F:oxidoreductase activity, acting on paired donors, with incorporation or reduction of molecular oxygen"/>
    <property type="evidence" value="ECO:0007669"/>
    <property type="project" value="InterPro"/>
</dbReference>
<evidence type="ECO:0000256" key="5">
    <source>
        <dbReference type="ARBA" id="ARBA00023002"/>
    </source>
</evidence>
<keyword evidence="6" id="KW-0408">Iron</keyword>
<evidence type="ECO:0000256" key="6">
    <source>
        <dbReference type="ARBA" id="ARBA00023004"/>
    </source>
</evidence>
<dbReference type="AlphaFoldDB" id="A0A1Y2DEI1"/>